<dbReference type="Pfam" id="PF01435">
    <property type="entry name" value="Peptidase_M48"/>
    <property type="match status" value="1"/>
</dbReference>
<dbReference type="Gene3D" id="3.30.2010.10">
    <property type="entry name" value="Metalloproteases ('zincins'), catalytic domain"/>
    <property type="match status" value="1"/>
</dbReference>
<evidence type="ECO:0000256" key="9">
    <source>
        <dbReference type="ARBA" id="ARBA00022833"/>
    </source>
</evidence>
<evidence type="ECO:0000256" key="4">
    <source>
        <dbReference type="ARBA" id="ARBA00022475"/>
    </source>
</evidence>
<comment type="cofactor">
    <cofactor evidence="1">
        <name>Zn(2+)</name>
        <dbReference type="ChEBI" id="CHEBI:29105"/>
    </cofactor>
</comment>
<organism evidence="15">
    <name type="scientific">freshwater metagenome</name>
    <dbReference type="NCBI Taxonomy" id="449393"/>
    <lineage>
        <taxon>unclassified sequences</taxon>
        <taxon>metagenomes</taxon>
        <taxon>ecological metagenomes</taxon>
    </lineage>
</organism>
<keyword evidence="9" id="KW-0862">Zinc</keyword>
<keyword evidence="6 13" id="KW-0812">Transmembrane</keyword>
<feature type="transmembrane region" description="Helical" evidence="13">
    <location>
        <begin position="46"/>
        <end position="64"/>
    </location>
</feature>
<gene>
    <name evidence="15" type="ORF">UFOPK4234_00399</name>
</gene>
<evidence type="ECO:0000256" key="8">
    <source>
        <dbReference type="ARBA" id="ARBA00022801"/>
    </source>
</evidence>
<keyword evidence="4" id="KW-1003">Cell membrane</keyword>
<evidence type="ECO:0000256" key="7">
    <source>
        <dbReference type="ARBA" id="ARBA00022723"/>
    </source>
</evidence>
<proteinExistence type="inferred from homology"/>
<dbReference type="CDD" id="cd07340">
    <property type="entry name" value="M48B_Htpx_like"/>
    <property type="match status" value="1"/>
</dbReference>
<evidence type="ECO:0000256" key="6">
    <source>
        <dbReference type="ARBA" id="ARBA00022692"/>
    </source>
</evidence>
<feature type="domain" description="Peptidase M48" evidence="14">
    <location>
        <begin position="83"/>
        <end position="298"/>
    </location>
</feature>
<evidence type="ECO:0000256" key="10">
    <source>
        <dbReference type="ARBA" id="ARBA00022989"/>
    </source>
</evidence>
<dbReference type="PANTHER" id="PTHR43221:SF1">
    <property type="entry name" value="PROTEASE HTPX"/>
    <property type="match status" value="1"/>
</dbReference>
<evidence type="ECO:0000259" key="14">
    <source>
        <dbReference type="Pfam" id="PF01435"/>
    </source>
</evidence>
<dbReference type="GO" id="GO:0046872">
    <property type="term" value="F:metal ion binding"/>
    <property type="evidence" value="ECO:0007669"/>
    <property type="project" value="UniProtKB-KW"/>
</dbReference>
<dbReference type="GO" id="GO:0005886">
    <property type="term" value="C:plasma membrane"/>
    <property type="evidence" value="ECO:0007669"/>
    <property type="project" value="UniProtKB-SubCell"/>
</dbReference>
<dbReference type="HAMAP" id="MF_00188">
    <property type="entry name" value="Pept_M48_protease_HtpX"/>
    <property type="match status" value="1"/>
</dbReference>
<evidence type="ECO:0000256" key="11">
    <source>
        <dbReference type="ARBA" id="ARBA00023049"/>
    </source>
</evidence>
<comment type="subcellular location">
    <subcellularLocation>
        <location evidence="2">Cell membrane</location>
        <topology evidence="2">Multi-pass membrane protein</topology>
    </subcellularLocation>
</comment>
<keyword evidence="10 13" id="KW-1133">Transmembrane helix</keyword>
<feature type="transmembrane region" description="Helical" evidence="13">
    <location>
        <begin position="198"/>
        <end position="217"/>
    </location>
</feature>
<keyword evidence="7" id="KW-0479">Metal-binding</keyword>
<sequence length="309" mass="33299">MTASNFRSAQGANKRKTYFLLAAMGALTWLVAYAALTYFGGGTTTFVVPLAVGIALVGVWGSYYGSDRLVLTMTGAQVIQRENNPELFNLIEEVVIASGLPMPKVAIVVDAAPNAFATGRNPDHALIAFTTRILEVMDRDELQGVIAHEMSHVANRDTLVSAVAATTAGAIAILSDFLTRMMWFGGGRDRRESNQNPLLLIVSLAIMILAPIAAMLLRSAISRRRESLADATAVSFTRNPAGLRRALETLAADSTVVRQRSNAVAHIWIESPLDGKAVSRLFSTHPPIQERIETLRGMESLGPDPENGL</sequence>
<dbReference type="GO" id="GO:0004222">
    <property type="term" value="F:metalloendopeptidase activity"/>
    <property type="evidence" value="ECO:0007669"/>
    <property type="project" value="InterPro"/>
</dbReference>
<dbReference type="PANTHER" id="PTHR43221">
    <property type="entry name" value="PROTEASE HTPX"/>
    <property type="match status" value="1"/>
</dbReference>
<evidence type="ECO:0000313" key="15">
    <source>
        <dbReference type="EMBL" id="CAB5036119.1"/>
    </source>
</evidence>
<dbReference type="InterPro" id="IPR022919">
    <property type="entry name" value="Pept_M48_protease_HtpX"/>
</dbReference>
<dbReference type="InterPro" id="IPR050083">
    <property type="entry name" value="HtpX_protease"/>
</dbReference>
<evidence type="ECO:0000256" key="13">
    <source>
        <dbReference type="SAM" id="Phobius"/>
    </source>
</evidence>
<dbReference type="GO" id="GO:0006508">
    <property type="term" value="P:proteolysis"/>
    <property type="evidence" value="ECO:0007669"/>
    <property type="project" value="UniProtKB-KW"/>
</dbReference>
<dbReference type="AlphaFoldDB" id="A0A6J7S4X2"/>
<dbReference type="EMBL" id="CAFBQA010000012">
    <property type="protein sequence ID" value="CAB5036119.1"/>
    <property type="molecule type" value="Genomic_DNA"/>
</dbReference>
<evidence type="ECO:0000256" key="5">
    <source>
        <dbReference type="ARBA" id="ARBA00022670"/>
    </source>
</evidence>
<name>A0A6J7S4X2_9ZZZZ</name>
<feature type="transmembrane region" description="Helical" evidence="13">
    <location>
        <begin position="159"/>
        <end position="178"/>
    </location>
</feature>
<feature type="transmembrane region" description="Helical" evidence="13">
    <location>
        <begin position="18"/>
        <end position="40"/>
    </location>
</feature>
<dbReference type="InterPro" id="IPR001915">
    <property type="entry name" value="Peptidase_M48"/>
</dbReference>
<reference evidence="15" key="1">
    <citation type="submission" date="2020-05" db="EMBL/GenBank/DDBJ databases">
        <authorList>
            <person name="Chiriac C."/>
            <person name="Salcher M."/>
            <person name="Ghai R."/>
            <person name="Kavagutti S V."/>
        </authorList>
    </citation>
    <scope>NUCLEOTIDE SEQUENCE</scope>
</reference>
<keyword evidence="5" id="KW-0645">Protease</keyword>
<evidence type="ECO:0000256" key="1">
    <source>
        <dbReference type="ARBA" id="ARBA00001947"/>
    </source>
</evidence>
<evidence type="ECO:0000256" key="3">
    <source>
        <dbReference type="ARBA" id="ARBA00009779"/>
    </source>
</evidence>
<protein>
    <submittedName>
        <fullName evidence="15">Unannotated protein</fullName>
    </submittedName>
</protein>
<evidence type="ECO:0000256" key="2">
    <source>
        <dbReference type="ARBA" id="ARBA00004651"/>
    </source>
</evidence>
<comment type="similarity">
    <text evidence="3">Belongs to the peptidase M48B family.</text>
</comment>
<keyword evidence="12 13" id="KW-0472">Membrane</keyword>
<evidence type="ECO:0000256" key="12">
    <source>
        <dbReference type="ARBA" id="ARBA00023136"/>
    </source>
</evidence>
<accession>A0A6J7S4X2</accession>
<keyword evidence="11" id="KW-0482">Metalloprotease</keyword>
<keyword evidence="8" id="KW-0378">Hydrolase</keyword>